<dbReference type="Proteomes" id="UP000181790">
    <property type="component" value="Unassembled WGS sequence"/>
</dbReference>
<sequence>MPTMNSPFETNLFRHLSQFFADHHYLLLADQKQFRKITATGFQNVIFSPSFYQNEILVDILFGTRNQQVEQIAQQFLRNTPEYRDHANTTIISIGKFRDMPYFRYKLNPGESPEMLCADVESFFLKQGFSFLDQTRSVQAIDTLLNSQPDQPCKFLYNQTHRCYKGLIAAHLNHSPQFDGLIDRYRFELKRQTQNAHEQLRFERLIAYLLHYSAN</sequence>
<comment type="caution">
    <text evidence="1">The sequence shown here is derived from an EMBL/GenBank/DDBJ whole genome shotgun (WGS) entry which is preliminary data.</text>
</comment>
<dbReference type="EMBL" id="MORL01000001">
    <property type="protein sequence ID" value="OIN60712.1"/>
    <property type="molecule type" value="Genomic_DNA"/>
</dbReference>
<evidence type="ECO:0008006" key="3">
    <source>
        <dbReference type="Google" id="ProtNLM"/>
    </source>
</evidence>
<evidence type="ECO:0000313" key="1">
    <source>
        <dbReference type="EMBL" id="OIN60712.1"/>
    </source>
</evidence>
<evidence type="ECO:0000313" key="2">
    <source>
        <dbReference type="Proteomes" id="UP000181790"/>
    </source>
</evidence>
<gene>
    <name evidence="1" type="ORF">BLX24_00960</name>
</gene>
<organism evidence="1 2">
    <name type="scientific">Arsenicibacter rosenii</name>
    <dbReference type="NCBI Taxonomy" id="1750698"/>
    <lineage>
        <taxon>Bacteria</taxon>
        <taxon>Pseudomonadati</taxon>
        <taxon>Bacteroidota</taxon>
        <taxon>Cytophagia</taxon>
        <taxon>Cytophagales</taxon>
        <taxon>Spirosomataceae</taxon>
        <taxon>Arsenicibacter</taxon>
    </lineage>
</organism>
<dbReference type="RefSeq" id="WP_071501213.1">
    <property type="nucleotide sequence ID" value="NZ_MORL01000001.1"/>
</dbReference>
<reference evidence="1 2" key="1">
    <citation type="submission" date="2016-10" db="EMBL/GenBank/DDBJ databases">
        <title>Arsenicibacter rosenii gen. nov., sp. nov., an efficient arsenic-methylating bacterium isolated from an arsenic-contaminated paddy soil.</title>
        <authorList>
            <person name="Huang K."/>
        </authorList>
    </citation>
    <scope>NUCLEOTIDE SEQUENCE [LARGE SCALE GENOMIC DNA]</scope>
    <source>
        <strain evidence="1 2">SM-1</strain>
    </source>
</reference>
<dbReference type="OrthoDB" id="939776at2"/>
<keyword evidence="2" id="KW-1185">Reference proteome</keyword>
<name>A0A1S2VPN3_9BACT</name>
<proteinExistence type="predicted"/>
<protein>
    <recommendedName>
        <fullName evidence="3">DUF4304 domain-containing protein</fullName>
    </recommendedName>
</protein>
<accession>A0A1S2VPN3</accession>
<dbReference type="AlphaFoldDB" id="A0A1S2VPN3"/>